<dbReference type="AlphaFoldDB" id="A0AAF0Y4Z7"/>
<keyword evidence="2" id="KW-1185">Reference proteome</keyword>
<dbReference type="GeneID" id="87807177"/>
<gene>
    <name evidence="1" type="ORF">LOC62_03G003936</name>
</gene>
<sequence>MSGVETGSITVALVPALPGLGWGDDLAAETTDPFGAVRALPPNLAKEIKAARAAGHGAELFPCFELSWANASGLATVANALGATRVSALAVTAVSSEDALTALLPRLHLPTLQTLEFRLLASPSSEYVDFPYPTLLDPKALGIPIAPLAALLAGSRARALANVVLRPIVPNMLASQKRTADEFRAQLVQALPQGHGLDGVCVGLCALRSADKWDDLAGCKCAKAVEKHFSDARRRGRASAARIHAASAVLLHAERDDPARACPLFELPYELLESVLAYTAQDDVLDERQVRGVIKQAGDRDTLRRTLGAFARHAAAGVPRSRAITEWCVNGGL</sequence>
<reference evidence="1" key="1">
    <citation type="submission" date="2023-10" db="EMBL/GenBank/DDBJ databases">
        <authorList>
            <person name="Noh H."/>
        </authorList>
    </citation>
    <scope>NUCLEOTIDE SEQUENCE</scope>
    <source>
        <strain evidence="1">DUCC4014</strain>
    </source>
</reference>
<protein>
    <submittedName>
        <fullName evidence="1">Uncharacterized protein</fullName>
    </submittedName>
</protein>
<name>A0AAF0Y4Z7_9TREE</name>
<evidence type="ECO:0000313" key="2">
    <source>
        <dbReference type="Proteomes" id="UP000827549"/>
    </source>
</evidence>
<dbReference type="Proteomes" id="UP000827549">
    <property type="component" value="Chromosome 3"/>
</dbReference>
<dbReference type="EMBL" id="CP086716">
    <property type="protein sequence ID" value="WOO80418.1"/>
    <property type="molecule type" value="Genomic_DNA"/>
</dbReference>
<accession>A0AAF0Y4Z7</accession>
<organism evidence="1 2">
    <name type="scientific">Vanrija pseudolonga</name>
    <dbReference type="NCBI Taxonomy" id="143232"/>
    <lineage>
        <taxon>Eukaryota</taxon>
        <taxon>Fungi</taxon>
        <taxon>Dikarya</taxon>
        <taxon>Basidiomycota</taxon>
        <taxon>Agaricomycotina</taxon>
        <taxon>Tremellomycetes</taxon>
        <taxon>Trichosporonales</taxon>
        <taxon>Trichosporonaceae</taxon>
        <taxon>Vanrija</taxon>
    </lineage>
</organism>
<evidence type="ECO:0000313" key="1">
    <source>
        <dbReference type="EMBL" id="WOO80418.1"/>
    </source>
</evidence>
<dbReference type="RefSeq" id="XP_062626450.1">
    <property type="nucleotide sequence ID" value="XM_062770466.1"/>
</dbReference>
<proteinExistence type="predicted"/>